<dbReference type="Pfam" id="PF00732">
    <property type="entry name" value="GMC_oxred_N"/>
    <property type="match status" value="1"/>
</dbReference>
<dbReference type="STRING" id="1095630.A0A2J6TE12"/>
<dbReference type="GO" id="GO:0050660">
    <property type="term" value="F:flavin adenine dinucleotide binding"/>
    <property type="evidence" value="ECO:0007669"/>
    <property type="project" value="InterPro"/>
</dbReference>
<dbReference type="AlphaFoldDB" id="A0A2J6TE12"/>
<comment type="cofactor">
    <cofactor evidence="3">
        <name>FAD</name>
        <dbReference type="ChEBI" id="CHEBI:57692"/>
    </cofactor>
</comment>
<dbReference type="PANTHER" id="PTHR11552:SF123">
    <property type="entry name" value="GMC OXIDOREDUCTASE (AFU_ORTHOLOGUE AFUA_2G01770)-RELATED"/>
    <property type="match status" value="1"/>
</dbReference>
<dbReference type="GO" id="GO:0016614">
    <property type="term" value="F:oxidoreductase activity, acting on CH-OH group of donors"/>
    <property type="evidence" value="ECO:0007669"/>
    <property type="project" value="InterPro"/>
</dbReference>
<reference evidence="5 6" key="1">
    <citation type="submission" date="2016-04" db="EMBL/GenBank/DDBJ databases">
        <title>A degradative enzymes factory behind the ericoid mycorrhizal symbiosis.</title>
        <authorList>
            <consortium name="DOE Joint Genome Institute"/>
            <person name="Martino E."/>
            <person name="Morin E."/>
            <person name="Grelet G."/>
            <person name="Kuo A."/>
            <person name="Kohler A."/>
            <person name="Daghino S."/>
            <person name="Barry K."/>
            <person name="Choi C."/>
            <person name="Cichocki N."/>
            <person name="Clum A."/>
            <person name="Copeland A."/>
            <person name="Hainaut M."/>
            <person name="Haridas S."/>
            <person name="Labutti K."/>
            <person name="Lindquist E."/>
            <person name="Lipzen A."/>
            <person name="Khouja H.-R."/>
            <person name="Murat C."/>
            <person name="Ohm R."/>
            <person name="Olson A."/>
            <person name="Spatafora J."/>
            <person name="Veneault-Fourrey C."/>
            <person name="Henrissat B."/>
            <person name="Grigoriev I."/>
            <person name="Martin F."/>
            <person name="Perotto S."/>
        </authorList>
    </citation>
    <scope>NUCLEOTIDE SEQUENCE [LARGE SCALE GENOMIC DNA]</scope>
    <source>
        <strain evidence="5 6">E</strain>
    </source>
</reference>
<keyword evidence="6" id="KW-1185">Reference proteome</keyword>
<feature type="active site" description="Proton acceptor" evidence="2">
    <location>
        <position position="525"/>
    </location>
</feature>
<dbReference type="SUPFAM" id="SSF54373">
    <property type="entry name" value="FAD-linked reductases, C-terminal domain"/>
    <property type="match status" value="1"/>
</dbReference>
<dbReference type="PIRSF" id="PIRSF000137">
    <property type="entry name" value="Alcohol_oxidase"/>
    <property type="match status" value="1"/>
</dbReference>
<dbReference type="Gene3D" id="3.30.560.10">
    <property type="entry name" value="Glucose Oxidase, domain 3"/>
    <property type="match status" value="1"/>
</dbReference>
<dbReference type="InterPro" id="IPR000172">
    <property type="entry name" value="GMC_OxRdtase_N"/>
</dbReference>
<organism evidence="5 6">
    <name type="scientific">Hyaloscypha bicolor E</name>
    <dbReference type="NCBI Taxonomy" id="1095630"/>
    <lineage>
        <taxon>Eukaryota</taxon>
        <taxon>Fungi</taxon>
        <taxon>Dikarya</taxon>
        <taxon>Ascomycota</taxon>
        <taxon>Pezizomycotina</taxon>
        <taxon>Leotiomycetes</taxon>
        <taxon>Helotiales</taxon>
        <taxon>Hyaloscyphaceae</taxon>
        <taxon>Hyaloscypha</taxon>
        <taxon>Hyaloscypha bicolor</taxon>
    </lineage>
</organism>
<gene>
    <name evidence="5" type="ORF">K444DRAFT_628271</name>
</gene>
<dbReference type="PANTHER" id="PTHR11552">
    <property type="entry name" value="GLUCOSE-METHANOL-CHOLINE GMC OXIDOREDUCTASE"/>
    <property type="match status" value="1"/>
</dbReference>
<evidence type="ECO:0000313" key="5">
    <source>
        <dbReference type="EMBL" id="PMD61188.1"/>
    </source>
</evidence>
<keyword evidence="3" id="KW-0285">Flavoprotein</keyword>
<accession>A0A2J6TE12</accession>
<proteinExistence type="inferred from homology"/>
<name>A0A2J6TE12_9HELO</name>
<dbReference type="EMBL" id="KZ613786">
    <property type="protein sequence ID" value="PMD61188.1"/>
    <property type="molecule type" value="Genomic_DNA"/>
</dbReference>
<feature type="active site" description="Proton donor" evidence="2">
    <location>
        <position position="487"/>
    </location>
</feature>
<protein>
    <submittedName>
        <fullName evidence="5">GMC oxidoreductase</fullName>
    </submittedName>
</protein>
<evidence type="ECO:0000256" key="2">
    <source>
        <dbReference type="PIRSR" id="PIRSR000137-1"/>
    </source>
</evidence>
<evidence type="ECO:0000259" key="4">
    <source>
        <dbReference type="PROSITE" id="PS00624"/>
    </source>
</evidence>
<evidence type="ECO:0000256" key="3">
    <source>
        <dbReference type="PIRSR" id="PIRSR000137-2"/>
    </source>
</evidence>
<evidence type="ECO:0000256" key="1">
    <source>
        <dbReference type="ARBA" id="ARBA00010790"/>
    </source>
</evidence>
<dbReference type="InterPro" id="IPR036188">
    <property type="entry name" value="FAD/NAD-bd_sf"/>
</dbReference>
<dbReference type="InterPro" id="IPR012132">
    <property type="entry name" value="GMC_OxRdtase"/>
</dbReference>
<dbReference type="OrthoDB" id="269227at2759"/>
<dbReference type="Proteomes" id="UP000235371">
    <property type="component" value="Unassembled WGS sequence"/>
</dbReference>
<feature type="binding site" evidence="3">
    <location>
        <position position="218"/>
    </location>
    <ligand>
        <name>FAD</name>
        <dbReference type="ChEBI" id="CHEBI:57692"/>
    </ligand>
</feature>
<keyword evidence="3" id="KW-0274">FAD</keyword>
<dbReference type="InParanoid" id="A0A2J6TE12"/>
<feature type="domain" description="Glucose-methanol-choline oxidoreductase N-terminal" evidence="4">
    <location>
        <begin position="253"/>
        <end position="267"/>
    </location>
</feature>
<dbReference type="GeneID" id="36590974"/>
<dbReference type="InterPro" id="IPR007867">
    <property type="entry name" value="GMC_OxRtase_C"/>
</dbReference>
<dbReference type="Gene3D" id="3.50.50.60">
    <property type="entry name" value="FAD/NAD(P)-binding domain"/>
    <property type="match status" value="1"/>
</dbReference>
<comment type="similarity">
    <text evidence="1">Belongs to the GMC oxidoreductase family.</text>
</comment>
<sequence length="546" mass="59265">MTDIIIVGGGTAGVVLASRLHQRKPELSILLIEAGPDVTGHPHIATPAEAAFLHFSDLDWKYMTAPQKHLNGAPRYNCAVKGLSGGTIINSGGWIRGDALDYDEWAREVKDERWSYNGLLPYFKRSERHFDADGDPAQHGFDGPIVTASVSSSGRKFPLRDTIFKLWSHLGLQHVPDANNGHPQGITDLVENWKDGRRQIASDTYPLYGVKVLTDTLVRRIIINGDKVAVGVELASGEMHMVKQGGQVVVSAGAYRTPQVLQLSGIGDPTHISQHGITTTVDLPQVGTNLHDHLLLYRYWKLRHPEKGLAVGSPLFGGPNFDKGGPVDWLVTAPIPIAPLKAALEKDEGQVPDDHPLLKGPRSHLEMILLYAVFGAEAQGLQIPINGNSIMTYYMGCLPTSRGSITLSSNDPSAPPVIDPNYYATETDKHVMREGFRMHSQLMLDTPEGKELVAEEYTPPGLASAGLDASDEQIDERIKFGGSTVFHPGGTAAMGKVVDGSLKVYGVKNLRVVDASVIPQPLASHYQVIVYAIAEQAADIILSEDF</sequence>
<dbReference type="RefSeq" id="XP_024738092.1">
    <property type="nucleotide sequence ID" value="XM_024882897.1"/>
</dbReference>
<evidence type="ECO:0000313" key="6">
    <source>
        <dbReference type="Proteomes" id="UP000235371"/>
    </source>
</evidence>
<dbReference type="Pfam" id="PF05199">
    <property type="entry name" value="GMC_oxred_C"/>
    <property type="match status" value="1"/>
</dbReference>
<dbReference type="PROSITE" id="PS00624">
    <property type="entry name" value="GMC_OXRED_2"/>
    <property type="match status" value="1"/>
</dbReference>
<dbReference type="SUPFAM" id="SSF51905">
    <property type="entry name" value="FAD/NAD(P)-binding domain"/>
    <property type="match status" value="1"/>
</dbReference>